<accession>A0A916EJT0</accession>
<dbReference type="VEuPathDB" id="FungiDB:RhiirFUN_013724"/>
<evidence type="ECO:0000313" key="2">
    <source>
        <dbReference type="EMBL" id="CAB5393926.1"/>
    </source>
</evidence>
<sequence>MPPIREHKSASPISQHRQNPSSSGEDDIKNLSPKSDKPLSMVDKKRGKRSPSINTRASRVGVINFINFIKSLHPGELINYFPITKETYKNILIQKGKQPVPLNNIYNI</sequence>
<reference evidence="2" key="1">
    <citation type="submission" date="2020-05" db="EMBL/GenBank/DDBJ databases">
        <authorList>
            <person name="Rincon C."/>
            <person name="Sanders R I."/>
            <person name="Robbins C."/>
            <person name="Chaturvedi A."/>
        </authorList>
    </citation>
    <scope>NUCLEOTIDE SEQUENCE</scope>
    <source>
        <strain evidence="2">CHB12</strain>
    </source>
</reference>
<proteinExistence type="predicted"/>
<name>A0A916EJT0_9GLOM</name>
<gene>
    <name evidence="2" type="ORF">CHRIB12_LOCUS23087</name>
</gene>
<evidence type="ECO:0000256" key="1">
    <source>
        <dbReference type="SAM" id="MobiDB-lite"/>
    </source>
</evidence>
<protein>
    <submittedName>
        <fullName evidence="2">Uncharacterized protein</fullName>
    </submittedName>
</protein>
<feature type="compositionally biased region" description="Polar residues" evidence="1">
    <location>
        <begin position="11"/>
        <end position="23"/>
    </location>
</feature>
<comment type="caution">
    <text evidence="2">The sequence shown here is derived from an EMBL/GenBank/DDBJ whole genome shotgun (WGS) entry which is preliminary data.</text>
</comment>
<dbReference type="EMBL" id="CAGKOT010000085">
    <property type="protein sequence ID" value="CAB5393926.1"/>
    <property type="molecule type" value="Genomic_DNA"/>
</dbReference>
<dbReference type="OrthoDB" id="2321371at2759"/>
<feature type="region of interest" description="Disordered" evidence="1">
    <location>
        <begin position="1"/>
        <end position="56"/>
    </location>
</feature>
<evidence type="ECO:0000313" key="3">
    <source>
        <dbReference type="Proteomes" id="UP000684084"/>
    </source>
</evidence>
<dbReference type="Proteomes" id="UP000684084">
    <property type="component" value="Unassembled WGS sequence"/>
</dbReference>
<feature type="compositionally biased region" description="Basic and acidic residues" evidence="1">
    <location>
        <begin position="26"/>
        <end position="37"/>
    </location>
</feature>
<dbReference type="AlphaFoldDB" id="A0A916EJT0"/>
<organism evidence="2 3">
    <name type="scientific">Rhizophagus irregularis</name>
    <dbReference type="NCBI Taxonomy" id="588596"/>
    <lineage>
        <taxon>Eukaryota</taxon>
        <taxon>Fungi</taxon>
        <taxon>Fungi incertae sedis</taxon>
        <taxon>Mucoromycota</taxon>
        <taxon>Glomeromycotina</taxon>
        <taxon>Glomeromycetes</taxon>
        <taxon>Glomerales</taxon>
        <taxon>Glomeraceae</taxon>
        <taxon>Rhizophagus</taxon>
    </lineage>
</organism>